<evidence type="ECO:0000256" key="1">
    <source>
        <dbReference type="SAM" id="MobiDB-lite"/>
    </source>
</evidence>
<protein>
    <recommendedName>
        <fullName evidence="4">BZIP domain-containing protein</fullName>
    </recommendedName>
</protein>
<feature type="compositionally biased region" description="Polar residues" evidence="1">
    <location>
        <begin position="1"/>
        <end position="12"/>
    </location>
</feature>
<dbReference type="eggNOG" id="ENOG502RDQJ">
    <property type="taxonomic scope" value="Eukaryota"/>
</dbReference>
<evidence type="ECO:0008006" key="4">
    <source>
        <dbReference type="Google" id="ProtNLM"/>
    </source>
</evidence>
<evidence type="ECO:0000313" key="2">
    <source>
        <dbReference type="EnsemblProtists" id="Phyra86262"/>
    </source>
</evidence>
<sequence length="294" mass="32967">MNSMEQTSSPTGRTRESVRRSDLKAAKRIISSIQTSKYPISVELQAAIVTEALKKRVRHRERCRVNQASYRQRQLKTENDIQDEIVTLHAEIKELELRGQDPFHLPTTPTSWVLAAEYFRHLRHFLSTPTSLQTTTTDFLRGMLAPDVVGASSFGVAAQIENWKLFALYFADADLELKGMSSPTPDTLVASTSTTVTITSNTLRYAFPHLNSDGNGGAQGGVWSPLAARMLEQKLLVRGWFTFGWDDSSDRVVRLQTRADVLSPMLKLLGSLEDVSCAFENAMVTPECQFVRRE</sequence>
<feature type="region of interest" description="Disordered" evidence="1">
    <location>
        <begin position="1"/>
        <end position="21"/>
    </location>
</feature>
<organism evidence="2 3">
    <name type="scientific">Phytophthora ramorum</name>
    <name type="common">Sudden oak death agent</name>
    <dbReference type="NCBI Taxonomy" id="164328"/>
    <lineage>
        <taxon>Eukaryota</taxon>
        <taxon>Sar</taxon>
        <taxon>Stramenopiles</taxon>
        <taxon>Oomycota</taxon>
        <taxon>Peronosporomycetes</taxon>
        <taxon>Peronosporales</taxon>
        <taxon>Peronosporaceae</taxon>
        <taxon>Phytophthora</taxon>
    </lineage>
</organism>
<keyword evidence="3" id="KW-1185">Reference proteome</keyword>
<proteinExistence type="predicted"/>
<dbReference type="Proteomes" id="UP000005238">
    <property type="component" value="Unassembled WGS sequence"/>
</dbReference>
<dbReference type="VEuPathDB" id="FungiDB:KRP23_330"/>
<dbReference type="EMBL" id="DS566564">
    <property type="status" value="NOT_ANNOTATED_CDS"/>
    <property type="molecule type" value="Genomic_DNA"/>
</dbReference>
<dbReference type="HOGENOM" id="CLU_051444_0_1_1"/>
<dbReference type="VEuPathDB" id="FungiDB:KRP22_8876"/>
<reference evidence="2" key="2">
    <citation type="submission" date="2015-06" db="UniProtKB">
        <authorList>
            <consortium name="EnsemblProtists"/>
        </authorList>
    </citation>
    <scope>IDENTIFICATION</scope>
    <source>
        <strain evidence="2">Pr102</strain>
    </source>
</reference>
<dbReference type="OMA" id="ENAMVTP"/>
<dbReference type="EnsemblProtists" id="Phyra86262">
    <property type="protein sequence ID" value="Phyra86262"/>
    <property type="gene ID" value="Phyra86262"/>
</dbReference>
<evidence type="ECO:0000313" key="3">
    <source>
        <dbReference type="Proteomes" id="UP000005238"/>
    </source>
</evidence>
<name>H3H6F9_PHYRM</name>
<dbReference type="InParanoid" id="H3H6F9"/>
<reference evidence="3" key="1">
    <citation type="journal article" date="2006" name="Science">
        <title>Phytophthora genome sequences uncover evolutionary origins and mechanisms of pathogenesis.</title>
        <authorList>
            <person name="Tyler B.M."/>
            <person name="Tripathy S."/>
            <person name="Zhang X."/>
            <person name="Dehal P."/>
            <person name="Jiang R.H."/>
            <person name="Aerts A."/>
            <person name="Arredondo F.D."/>
            <person name="Baxter L."/>
            <person name="Bensasson D."/>
            <person name="Beynon J.L."/>
            <person name="Chapman J."/>
            <person name="Damasceno C.M."/>
            <person name="Dorrance A.E."/>
            <person name="Dou D."/>
            <person name="Dickerman A.W."/>
            <person name="Dubchak I.L."/>
            <person name="Garbelotto M."/>
            <person name="Gijzen M."/>
            <person name="Gordon S.G."/>
            <person name="Govers F."/>
            <person name="Grunwald N.J."/>
            <person name="Huang W."/>
            <person name="Ivors K.L."/>
            <person name="Jones R.W."/>
            <person name="Kamoun S."/>
            <person name="Krampis K."/>
            <person name="Lamour K.H."/>
            <person name="Lee M.K."/>
            <person name="McDonald W.H."/>
            <person name="Medina M."/>
            <person name="Meijer H.J."/>
            <person name="Nordberg E.K."/>
            <person name="Maclean D.J."/>
            <person name="Ospina-Giraldo M.D."/>
            <person name="Morris P.F."/>
            <person name="Phuntumart V."/>
            <person name="Putnam N.H."/>
            <person name="Rash S."/>
            <person name="Rose J.K."/>
            <person name="Sakihama Y."/>
            <person name="Salamov A.A."/>
            <person name="Savidor A."/>
            <person name="Scheuring C.F."/>
            <person name="Smith B.M."/>
            <person name="Sobral B.W."/>
            <person name="Terry A."/>
            <person name="Torto-Alalibo T.A."/>
            <person name="Win J."/>
            <person name="Xu Z."/>
            <person name="Zhang H."/>
            <person name="Grigoriev I.V."/>
            <person name="Rokhsar D.S."/>
            <person name="Boore J.L."/>
        </authorList>
    </citation>
    <scope>NUCLEOTIDE SEQUENCE [LARGE SCALE GENOMIC DNA]</scope>
    <source>
        <strain evidence="3">Pr102</strain>
    </source>
</reference>
<accession>H3H6F9</accession>
<dbReference type="AlphaFoldDB" id="H3H6F9"/>